<dbReference type="InterPro" id="IPR038460">
    <property type="entry name" value="AcetylCoA_hyd_C_sf"/>
</dbReference>
<dbReference type="GO" id="GO:0008775">
    <property type="term" value="F:acetate CoA-transferase activity"/>
    <property type="evidence" value="ECO:0007669"/>
    <property type="project" value="InterPro"/>
</dbReference>
<accession>A0A381V7X7</accession>
<dbReference type="InterPro" id="IPR026888">
    <property type="entry name" value="AcetylCoA_hyd_C"/>
</dbReference>
<dbReference type="EMBL" id="UINC01008097">
    <property type="protein sequence ID" value="SVA36485.1"/>
    <property type="molecule type" value="Genomic_DNA"/>
</dbReference>
<reference evidence="2" key="1">
    <citation type="submission" date="2018-05" db="EMBL/GenBank/DDBJ databases">
        <authorList>
            <person name="Lanie J.A."/>
            <person name="Ng W.-L."/>
            <person name="Kazmierczak K.M."/>
            <person name="Andrzejewski T.M."/>
            <person name="Davidsen T.M."/>
            <person name="Wayne K.J."/>
            <person name="Tettelin H."/>
            <person name="Glass J.I."/>
            <person name="Rusch D."/>
            <person name="Podicherti R."/>
            <person name="Tsui H.-C.T."/>
            <person name="Winkler M.E."/>
        </authorList>
    </citation>
    <scope>NUCLEOTIDE SEQUENCE</scope>
</reference>
<dbReference type="GO" id="GO:0006083">
    <property type="term" value="P:acetate metabolic process"/>
    <property type="evidence" value="ECO:0007669"/>
    <property type="project" value="InterPro"/>
</dbReference>
<dbReference type="PANTHER" id="PTHR21432">
    <property type="entry name" value="ACETYL-COA HYDROLASE-RELATED"/>
    <property type="match status" value="1"/>
</dbReference>
<protein>
    <recommendedName>
        <fullName evidence="1">Acetyl-CoA hydrolase/transferase C-terminal domain-containing protein</fullName>
    </recommendedName>
</protein>
<dbReference type="InterPro" id="IPR037171">
    <property type="entry name" value="NagB/RpiA_transferase-like"/>
</dbReference>
<dbReference type="InterPro" id="IPR046433">
    <property type="entry name" value="ActCoA_hydro"/>
</dbReference>
<feature type="domain" description="Acetyl-CoA hydrolase/transferase C-terminal" evidence="1">
    <location>
        <begin position="282"/>
        <end position="433"/>
    </location>
</feature>
<gene>
    <name evidence="2" type="ORF">METZ01_LOCUS89339</name>
</gene>
<dbReference type="Gene3D" id="3.40.1080.10">
    <property type="entry name" value="Glutaconate Coenzyme A-transferase"/>
    <property type="match status" value="1"/>
</dbReference>
<sequence>MSGIGTKLVSIDDAVATILPGDVVHVAPYSTTPYSLCAGLKTRIQRGDLSHIRVDHPASFFSWTDEGMIGAVELHDNYATPPNRAACHAGEVEYLPVGIWQSYEIPAGFHQNPDVFLVPVSPPDELGFCSFGHGVWLSKTVAQRAKRIIAEVRPDFIRTFGDNYIHVDEIDLFVEAEPSEGANLEAPEPSAEEVAYVEVINTLVAAELVNDGDTLQMGVGTVSGALANYLGFRNDLGIQTELITGGVAALVEQGVVTGARKSLNRHKVVGSACVALDQEELNQIHMNPHFELYDFGYTDDLRHLIQQENFVAVNNALIVDLTGQVSAEALDHRPYTGVGGQTVFMIAGAYSKGGKSISVTPSSSVPTATGKRVSRIVPTLSAGAAVTVPRTYVDYVVTEHGIAKLRGKTLKERAAALVEVSHPEFRDELKTEASRLYGI</sequence>
<dbReference type="SUPFAM" id="SSF100950">
    <property type="entry name" value="NagB/RpiA/CoA transferase-like"/>
    <property type="match status" value="2"/>
</dbReference>
<dbReference type="AlphaFoldDB" id="A0A381V7X7"/>
<evidence type="ECO:0000259" key="1">
    <source>
        <dbReference type="Pfam" id="PF13336"/>
    </source>
</evidence>
<proteinExistence type="predicted"/>
<name>A0A381V7X7_9ZZZZ</name>
<organism evidence="2">
    <name type="scientific">marine metagenome</name>
    <dbReference type="NCBI Taxonomy" id="408172"/>
    <lineage>
        <taxon>unclassified sequences</taxon>
        <taxon>metagenomes</taxon>
        <taxon>ecological metagenomes</taxon>
    </lineage>
</organism>
<dbReference type="Pfam" id="PF13336">
    <property type="entry name" value="AcetylCoA_hyd_C"/>
    <property type="match status" value="1"/>
</dbReference>
<evidence type="ECO:0000313" key="2">
    <source>
        <dbReference type="EMBL" id="SVA36485.1"/>
    </source>
</evidence>
<dbReference type="Gene3D" id="3.40.1080.20">
    <property type="entry name" value="Acetyl-CoA hydrolase/transferase C-terminal domain"/>
    <property type="match status" value="1"/>
</dbReference>
<dbReference type="Gene3D" id="3.30.750.70">
    <property type="entry name" value="4-hydroxybutyrate coenzyme like domains"/>
    <property type="match status" value="1"/>
</dbReference>
<dbReference type="PANTHER" id="PTHR21432:SF20">
    <property type="entry name" value="ACETYL-COA HYDROLASE"/>
    <property type="match status" value="1"/>
</dbReference>